<protein>
    <submittedName>
        <fullName evidence="1">Uncharacterized protein</fullName>
    </submittedName>
</protein>
<proteinExistence type="predicted"/>
<dbReference type="Proteomes" id="UP000030669">
    <property type="component" value="Unassembled WGS sequence"/>
</dbReference>
<gene>
    <name evidence="1" type="ORF">GLOTRDRAFT_34002</name>
</gene>
<organism evidence="1 2">
    <name type="scientific">Gloeophyllum trabeum (strain ATCC 11539 / FP-39264 / Madison 617)</name>
    <name type="common">Brown rot fungus</name>
    <dbReference type="NCBI Taxonomy" id="670483"/>
    <lineage>
        <taxon>Eukaryota</taxon>
        <taxon>Fungi</taxon>
        <taxon>Dikarya</taxon>
        <taxon>Basidiomycota</taxon>
        <taxon>Agaricomycotina</taxon>
        <taxon>Agaricomycetes</taxon>
        <taxon>Gloeophyllales</taxon>
        <taxon>Gloeophyllaceae</taxon>
        <taxon>Gloeophyllum</taxon>
    </lineage>
</organism>
<reference evidence="1 2" key="1">
    <citation type="journal article" date="2012" name="Science">
        <title>The Paleozoic origin of enzymatic lignin decomposition reconstructed from 31 fungal genomes.</title>
        <authorList>
            <person name="Floudas D."/>
            <person name="Binder M."/>
            <person name="Riley R."/>
            <person name="Barry K."/>
            <person name="Blanchette R.A."/>
            <person name="Henrissat B."/>
            <person name="Martinez A.T."/>
            <person name="Otillar R."/>
            <person name="Spatafora J.W."/>
            <person name="Yadav J.S."/>
            <person name="Aerts A."/>
            <person name="Benoit I."/>
            <person name="Boyd A."/>
            <person name="Carlson A."/>
            <person name="Copeland A."/>
            <person name="Coutinho P.M."/>
            <person name="de Vries R.P."/>
            <person name="Ferreira P."/>
            <person name="Findley K."/>
            <person name="Foster B."/>
            <person name="Gaskell J."/>
            <person name="Glotzer D."/>
            <person name="Gorecki P."/>
            <person name="Heitman J."/>
            <person name="Hesse C."/>
            <person name="Hori C."/>
            <person name="Igarashi K."/>
            <person name="Jurgens J.A."/>
            <person name="Kallen N."/>
            <person name="Kersten P."/>
            <person name="Kohler A."/>
            <person name="Kuees U."/>
            <person name="Kumar T.K.A."/>
            <person name="Kuo A."/>
            <person name="LaButti K."/>
            <person name="Larrondo L.F."/>
            <person name="Lindquist E."/>
            <person name="Ling A."/>
            <person name="Lombard V."/>
            <person name="Lucas S."/>
            <person name="Lundell T."/>
            <person name="Martin R."/>
            <person name="McLaughlin D.J."/>
            <person name="Morgenstern I."/>
            <person name="Morin E."/>
            <person name="Murat C."/>
            <person name="Nagy L.G."/>
            <person name="Nolan M."/>
            <person name="Ohm R.A."/>
            <person name="Patyshakuliyeva A."/>
            <person name="Rokas A."/>
            <person name="Ruiz-Duenas F.J."/>
            <person name="Sabat G."/>
            <person name="Salamov A."/>
            <person name="Samejima M."/>
            <person name="Schmutz J."/>
            <person name="Slot J.C."/>
            <person name="St John F."/>
            <person name="Stenlid J."/>
            <person name="Sun H."/>
            <person name="Sun S."/>
            <person name="Syed K."/>
            <person name="Tsang A."/>
            <person name="Wiebenga A."/>
            <person name="Young D."/>
            <person name="Pisabarro A."/>
            <person name="Eastwood D.C."/>
            <person name="Martin F."/>
            <person name="Cullen D."/>
            <person name="Grigoriev I.V."/>
            <person name="Hibbett D.S."/>
        </authorList>
    </citation>
    <scope>NUCLEOTIDE SEQUENCE [LARGE SCALE GENOMIC DNA]</scope>
    <source>
        <strain evidence="1 2">ATCC 11539</strain>
    </source>
</reference>
<dbReference type="OMA" id="QLMTSPM"/>
<evidence type="ECO:0000313" key="2">
    <source>
        <dbReference type="Proteomes" id="UP000030669"/>
    </source>
</evidence>
<dbReference type="OrthoDB" id="3147730at2759"/>
<keyword evidence="2" id="KW-1185">Reference proteome</keyword>
<sequence>MEMESYQAILIPSDGRPPSLVPLATSPVAITDPFSVQVTQTSRMPHPEVYMDYIAESLGSRAWQYHLVEALDGMNKKFDTPYIIFYPVISRDGMPFPVNKCVREIQGRLFREDAAWRGNLVVAKYAESSFTSMMNASMADFPLIKNYLMQHKSPLTPVSPAGVGTSRAC</sequence>
<dbReference type="eggNOG" id="ENOG502SNNM">
    <property type="taxonomic scope" value="Eukaryota"/>
</dbReference>
<dbReference type="GeneID" id="19305531"/>
<evidence type="ECO:0000313" key="1">
    <source>
        <dbReference type="EMBL" id="EPQ59510.1"/>
    </source>
</evidence>
<dbReference type="EMBL" id="KB469297">
    <property type="protein sequence ID" value="EPQ59510.1"/>
    <property type="molecule type" value="Genomic_DNA"/>
</dbReference>
<name>S7RXA2_GLOTA</name>
<accession>S7RXA2</accession>
<dbReference type="RefSeq" id="XP_007861735.1">
    <property type="nucleotide sequence ID" value="XM_007863544.1"/>
</dbReference>
<dbReference type="KEGG" id="gtr:GLOTRDRAFT_34002"/>
<dbReference type="AlphaFoldDB" id="S7RXA2"/>
<dbReference type="STRING" id="670483.S7RXA2"/>
<dbReference type="HOGENOM" id="CLU_142376_0_0_1"/>